<keyword evidence="3" id="KW-0862">Zinc</keyword>
<organism evidence="7 8">
    <name type="scientific">Pleurodeles waltl</name>
    <name type="common">Iberian ribbed newt</name>
    <dbReference type="NCBI Taxonomy" id="8319"/>
    <lineage>
        <taxon>Eukaryota</taxon>
        <taxon>Metazoa</taxon>
        <taxon>Chordata</taxon>
        <taxon>Craniata</taxon>
        <taxon>Vertebrata</taxon>
        <taxon>Euteleostomi</taxon>
        <taxon>Amphibia</taxon>
        <taxon>Batrachia</taxon>
        <taxon>Caudata</taxon>
        <taxon>Salamandroidea</taxon>
        <taxon>Salamandridae</taxon>
        <taxon>Pleurodelinae</taxon>
        <taxon>Pleurodeles</taxon>
    </lineage>
</organism>
<feature type="compositionally biased region" description="Basic and acidic residues" evidence="5">
    <location>
        <begin position="284"/>
        <end position="293"/>
    </location>
</feature>
<evidence type="ECO:0000256" key="1">
    <source>
        <dbReference type="ARBA" id="ARBA00022723"/>
    </source>
</evidence>
<evidence type="ECO:0000256" key="2">
    <source>
        <dbReference type="ARBA" id="ARBA00022771"/>
    </source>
</evidence>
<name>A0AAV7NEX9_PLEWA</name>
<feature type="compositionally biased region" description="Basic residues" evidence="5">
    <location>
        <begin position="242"/>
        <end position="257"/>
    </location>
</feature>
<accession>A0AAV7NEX9</accession>
<feature type="compositionally biased region" description="Basic and acidic residues" evidence="5">
    <location>
        <begin position="384"/>
        <end position="396"/>
    </location>
</feature>
<dbReference type="PROSITE" id="PS50157">
    <property type="entry name" value="ZINC_FINGER_C2H2_2"/>
    <property type="match status" value="1"/>
</dbReference>
<dbReference type="InterPro" id="IPR022755">
    <property type="entry name" value="Znf_C2H2_jaz"/>
</dbReference>
<evidence type="ECO:0000256" key="4">
    <source>
        <dbReference type="PROSITE-ProRule" id="PRU00042"/>
    </source>
</evidence>
<dbReference type="GO" id="GO:0000492">
    <property type="term" value="P:box C/D snoRNP assembly"/>
    <property type="evidence" value="ECO:0007669"/>
    <property type="project" value="TreeGrafter"/>
</dbReference>
<feature type="region of interest" description="Disordered" evidence="5">
    <location>
        <begin position="206"/>
        <end position="293"/>
    </location>
</feature>
<dbReference type="EMBL" id="JANPWB010000012">
    <property type="protein sequence ID" value="KAJ1114585.1"/>
    <property type="molecule type" value="Genomic_DNA"/>
</dbReference>
<evidence type="ECO:0000259" key="6">
    <source>
        <dbReference type="PROSITE" id="PS50157"/>
    </source>
</evidence>
<dbReference type="PROSITE" id="PS00028">
    <property type="entry name" value="ZINC_FINGER_C2H2_1"/>
    <property type="match status" value="1"/>
</dbReference>
<feature type="compositionally biased region" description="Polar residues" evidence="5">
    <location>
        <begin position="264"/>
        <end position="283"/>
    </location>
</feature>
<dbReference type="GO" id="GO:0008270">
    <property type="term" value="F:zinc ion binding"/>
    <property type="evidence" value="ECO:0007669"/>
    <property type="project" value="UniProtKB-KW"/>
</dbReference>
<keyword evidence="8" id="KW-1185">Reference proteome</keyword>
<dbReference type="GO" id="GO:0003723">
    <property type="term" value="F:RNA binding"/>
    <property type="evidence" value="ECO:0007669"/>
    <property type="project" value="InterPro"/>
</dbReference>
<feature type="region of interest" description="Disordered" evidence="5">
    <location>
        <begin position="384"/>
        <end position="423"/>
    </location>
</feature>
<keyword evidence="1" id="KW-0479">Metal-binding</keyword>
<feature type="compositionally biased region" description="Low complexity" evidence="5">
    <location>
        <begin position="464"/>
        <end position="474"/>
    </location>
</feature>
<evidence type="ECO:0000313" key="7">
    <source>
        <dbReference type="EMBL" id="KAJ1114585.1"/>
    </source>
</evidence>
<feature type="domain" description="C2H2-type" evidence="6">
    <location>
        <begin position="121"/>
        <end position="148"/>
    </location>
</feature>
<dbReference type="SMART" id="SM00355">
    <property type="entry name" value="ZnF_C2H2"/>
    <property type="match status" value="2"/>
</dbReference>
<dbReference type="Pfam" id="PF12171">
    <property type="entry name" value="zf-C2H2_jaz"/>
    <property type="match status" value="1"/>
</dbReference>
<dbReference type="InterPro" id="IPR039136">
    <property type="entry name" value="NUFIP1-like"/>
</dbReference>
<dbReference type="PANTHER" id="PTHR13309">
    <property type="entry name" value="NUCLEAR FRAGILE X MENTAL RETARDATION PROTEIN INTERACTING PROTEIN 1"/>
    <property type="match status" value="1"/>
</dbReference>
<feature type="compositionally biased region" description="Basic residues" evidence="5">
    <location>
        <begin position="405"/>
        <end position="423"/>
    </location>
</feature>
<dbReference type="Pfam" id="PF10453">
    <property type="entry name" value="NUFIP1"/>
    <property type="match status" value="1"/>
</dbReference>
<dbReference type="Proteomes" id="UP001066276">
    <property type="component" value="Chromosome 8"/>
</dbReference>
<comment type="caution">
    <text evidence="7">The sequence shown here is derived from an EMBL/GenBank/DDBJ whole genome shotgun (WGS) entry which is preliminary data.</text>
</comment>
<reference evidence="7" key="1">
    <citation type="journal article" date="2022" name="bioRxiv">
        <title>Sequencing and chromosome-scale assembly of the giantPleurodeles waltlgenome.</title>
        <authorList>
            <person name="Brown T."/>
            <person name="Elewa A."/>
            <person name="Iarovenko S."/>
            <person name="Subramanian E."/>
            <person name="Araus A.J."/>
            <person name="Petzold A."/>
            <person name="Susuki M."/>
            <person name="Suzuki K.-i.T."/>
            <person name="Hayashi T."/>
            <person name="Toyoda A."/>
            <person name="Oliveira C."/>
            <person name="Osipova E."/>
            <person name="Leigh N.D."/>
            <person name="Simon A."/>
            <person name="Yun M.H."/>
        </authorList>
    </citation>
    <scope>NUCLEOTIDE SEQUENCE</scope>
    <source>
        <strain evidence="7">20211129_DDA</strain>
        <tissue evidence="7">Liver</tissue>
    </source>
</reference>
<feature type="region of interest" description="Disordered" evidence="5">
    <location>
        <begin position="464"/>
        <end position="483"/>
    </location>
</feature>
<feature type="compositionally biased region" description="Low complexity" evidence="5">
    <location>
        <begin position="50"/>
        <end position="61"/>
    </location>
</feature>
<sequence>MCSTSCTSTWQDFVDHSTIIMEPFVLASGEDWYISHQAASPNLQNWHNKQVHNQHQQNQHHWQQHNRFDKNQQQQGRPSDDQGYFTQGRQAEDAAHAFSNADQGWKRKKKNKQRKEPNYSHFCDTCDRGFKNQEAYDEHISQHAKCREDGCKFSAHVKLVQIHWKNTHAPGTRKIKLDTPEDIAKWREERKKNYPTLANVEKKRALARERNERGEVLTTPQFGKMKGMQNGPRSQANDHKQQGRPHKRNRGGFRKKFKSDESSLKNNHSATFKDNVNQEQTQSMERDPKPLKMDVDPLSILFDGDADSDKDEKKKINGNAGLIVIPKQVTSGLACLVANYGSTSESEPEEIPTKVVRKPTEENHAVVENMPKIPDNKVLVENKENESDEMTHDWGRNRGQSHNSSSKRSRKNQHRQRLLAQQKRRPTLLEMLLSRDIRHERNVVLQCIRYILRNNFFGLHARGESQSESQDGSEVASAEEPLKEKTAHCTSALRDPQSAGGHHDLLMENNKAETVVLKVDFSEEEIWETPGPIAEEITEG</sequence>
<evidence type="ECO:0000313" key="8">
    <source>
        <dbReference type="Proteomes" id="UP001066276"/>
    </source>
</evidence>
<evidence type="ECO:0000256" key="5">
    <source>
        <dbReference type="SAM" id="MobiDB-lite"/>
    </source>
</evidence>
<gene>
    <name evidence="7" type="ORF">NDU88_002820</name>
</gene>
<dbReference type="InterPro" id="IPR013087">
    <property type="entry name" value="Znf_C2H2_type"/>
</dbReference>
<evidence type="ECO:0000256" key="3">
    <source>
        <dbReference type="ARBA" id="ARBA00022833"/>
    </source>
</evidence>
<dbReference type="PANTHER" id="PTHR13309:SF0">
    <property type="entry name" value="FMR1-INTERACTING PROTEIN NUFIP1"/>
    <property type="match status" value="1"/>
</dbReference>
<feature type="region of interest" description="Disordered" evidence="5">
    <location>
        <begin position="50"/>
        <end position="120"/>
    </location>
</feature>
<proteinExistence type="predicted"/>
<dbReference type="GO" id="GO:0005634">
    <property type="term" value="C:nucleus"/>
    <property type="evidence" value="ECO:0007669"/>
    <property type="project" value="TreeGrafter"/>
</dbReference>
<feature type="compositionally biased region" description="Basic and acidic residues" evidence="5">
    <location>
        <begin position="206"/>
        <end position="215"/>
    </location>
</feature>
<protein>
    <recommendedName>
        <fullName evidence="6">C2H2-type domain-containing protein</fullName>
    </recommendedName>
</protein>
<keyword evidence="2 4" id="KW-0863">Zinc-finger</keyword>
<dbReference type="InterPro" id="IPR019496">
    <property type="entry name" value="NUFIP1_cons_dom"/>
</dbReference>
<dbReference type="AlphaFoldDB" id="A0AAV7NEX9"/>